<dbReference type="OrthoDB" id="9796786at2"/>
<evidence type="ECO:0000313" key="2">
    <source>
        <dbReference type="Proteomes" id="UP000001235"/>
    </source>
</evidence>
<sequence>MELKPIKNEIEYKAALNEIEALFDVPDNTPEADRLEVLVMLVEKYEAQHYPIQPPDPIDFLNYAMETRGLTRKDLEPYIGSRGRVAEVLNRARPLTLAMIRRLSEGLKLPADVLIADYELRHAA</sequence>
<dbReference type="KEGG" id="gca:Galf_2020"/>
<evidence type="ECO:0000313" key="1">
    <source>
        <dbReference type="EMBL" id="ADL56026.1"/>
    </source>
</evidence>
<dbReference type="PANTHER" id="PTHR40455">
    <property type="entry name" value="ANTITOXIN HIGA"/>
    <property type="match status" value="1"/>
</dbReference>
<dbReference type="GO" id="GO:0001046">
    <property type="term" value="F:core promoter sequence-specific DNA binding"/>
    <property type="evidence" value="ECO:0007669"/>
    <property type="project" value="TreeGrafter"/>
</dbReference>
<dbReference type="GO" id="GO:0006355">
    <property type="term" value="P:regulation of DNA-templated transcription"/>
    <property type="evidence" value="ECO:0007669"/>
    <property type="project" value="InterPro"/>
</dbReference>
<dbReference type="RefSeq" id="WP_013293958.1">
    <property type="nucleotide sequence ID" value="NC_014394.1"/>
</dbReference>
<keyword evidence="2" id="KW-1185">Reference proteome</keyword>
<protein>
    <submittedName>
        <fullName evidence="1">Transcriptional regulator, XRE family</fullName>
    </submittedName>
</protein>
<name>D9SHT6_GALCS</name>
<dbReference type="PANTHER" id="PTHR40455:SF1">
    <property type="entry name" value="ANTITOXIN HIGA"/>
    <property type="match status" value="1"/>
</dbReference>
<dbReference type="STRING" id="395494.Galf_2020"/>
<dbReference type="AlphaFoldDB" id="D9SHT6"/>
<dbReference type="EMBL" id="CP002159">
    <property type="protein sequence ID" value="ADL56026.1"/>
    <property type="molecule type" value="Genomic_DNA"/>
</dbReference>
<dbReference type="HOGENOM" id="CLU_125852_2_0_4"/>
<organism evidence="1 2">
    <name type="scientific">Gallionella capsiferriformans (strain ES-2)</name>
    <name type="common">Gallionella ferruginea capsiferriformans (strain ES-2)</name>
    <dbReference type="NCBI Taxonomy" id="395494"/>
    <lineage>
        <taxon>Bacteria</taxon>
        <taxon>Pseudomonadati</taxon>
        <taxon>Pseudomonadota</taxon>
        <taxon>Betaproteobacteria</taxon>
        <taxon>Nitrosomonadales</taxon>
        <taxon>Gallionellaceae</taxon>
        <taxon>Gallionella</taxon>
    </lineage>
</organism>
<dbReference type="Gene3D" id="1.10.260.40">
    <property type="entry name" value="lambda repressor-like DNA-binding domains"/>
    <property type="match status" value="1"/>
</dbReference>
<proteinExistence type="predicted"/>
<gene>
    <name evidence="1" type="ordered locus">Galf_2020</name>
</gene>
<dbReference type="InterPro" id="IPR039060">
    <property type="entry name" value="Antitox_HigA"/>
</dbReference>
<dbReference type="eggNOG" id="COG5499">
    <property type="taxonomic scope" value="Bacteria"/>
</dbReference>
<dbReference type="Proteomes" id="UP000001235">
    <property type="component" value="Chromosome"/>
</dbReference>
<dbReference type="InterPro" id="IPR010982">
    <property type="entry name" value="Lambda_DNA-bd_dom_sf"/>
</dbReference>
<accession>D9SHT6</accession>
<reference evidence="1 2" key="1">
    <citation type="submission" date="2010-08" db="EMBL/GenBank/DDBJ databases">
        <title>Complete sequence of Gallionella capsiferriformans ES-2.</title>
        <authorList>
            <consortium name="US DOE Joint Genome Institute"/>
            <person name="Lucas S."/>
            <person name="Copeland A."/>
            <person name="Lapidus A."/>
            <person name="Cheng J.-F."/>
            <person name="Bruce D."/>
            <person name="Goodwin L."/>
            <person name="Pitluck S."/>
            <person name="Chertkov O."/>
            <person name="Davenport K.W."/>
            <person name="Detter J.C."/>
            <person name="Han C."/>
            <person name="Tapia R."/>
            <person name="Land M."/>
            <person name="Hauser L."/>
            <person name="Chang Y.-J."/>
            <person name="Jeffries C."/>
            <person name="Kyrpides N."/>
            <person name="Ivanova N."/>
            <person name="Mikhailova N."/>
            <person name="Shelobolina E.S."/>
            <person name="Picardal F."/>
            <person name="Roden E."/>
            <person name="Emerson D."/>
            <person name="Woyke T."/>
        </authorList>
    </citation>
    <scope>NUCLEOTIDE SEQUENCE [LARGE SCALE GENOMIC DNA]</scope>
    <source>
        <strain evidence="1 2">ES-2</strain>
    </source>
</reference>